<dbReference type="SUPFAM" id="SSF48403">
    <property type="entry name" value="Ankyrin repeat"/>
    <property type="match status" value="1"/>
</dbReference>
<evidence type="ECO:0000313" key="5">
    <source>
        <dbReference type="Proteomes" id="UP001627154"/>
    </source>
</evidence>
<evidence type="ECO:0000256" key="2">
    <source>
        <dbReference type="ARBA" id="ARBA00023043"/>
    </source>
</evidence>
<feature type="repeat" description="ANK" evidence="3">
    <location>
        <begin position="412"/>
        <end position="440"/>
    </location>
</feature>
<dbReference type="SMART" id="SM00248">
    <property type="entry name" value="ANK"/>
    <property type="match status" value="9"/>
</dbReference>
<reference evidence="4 5" key="1">
    <citation type="journal article" date="2024" name="bioRxiv">
        <title>A reference genome for Trichogramma kaykai: A tiny desert-dwelling parasitoid wasp with competing sex-ratio distorters.</title>
        <authorList>
            <person name="Culotta J."/>
            <person name="Lindsey A.R."/>
        </authorList>
    </citation>
    <scope>NUCLEOTIDE SEQUENCE [LARGE SCALE GENOMIC DNA]</scope>
    <source>
        <strain evidence="4 5">KSX58</strain>
    </source>
</reference>
<feature type="repeat" description="ANK" evidence="3">
    <location>
        <begin position="267"/>
        <end position="299"/>
    </location>
</feature>
<accession>A0ABD2XIX2</accession>
<dbReference type="PROSITE" id="PS50297">
    <property type="entry name" value="ANK_REP_REGION"/>
    <property type="match status" value="4"/>
</dbReference>
<dbReference type="PANTHER" id="PTHR24198:SF165">
    <property type="entry name" value="ANKYRIN REPEAT-CONTAINING PROTEIN-RELATED"/>
    <property type="match status" value="1"/>
</dbReference>
<dbReference type="Pfam" id="PF12796">
    <property type="entry name" value="Ank_2"/>
    <property type="match status" value="2"/>
</dbReference>
<dbReference type="EMBL" id="JBJJXI010000020">
    <property type="protein sequence ID" value="KAL3405486.1"/>
    <property type="molecule type" value="Genomic_DNA"/>
</dbReference>
<dbReference type="InterPro" id="IPR036770">
    <property type="entry name" value="Ankyrin_rpt-contain_sf"/>
</dbReference>
<dbReference type="PROSITE" id="PS50088">
    <property type="entry name" value="ANK_REPEAT"/>
    <property type="match status" value="4"/>
</dbReference>
<organism evidence="4 5">
    <name type="scientific">Trichogramma kaykai</name>
    <dbReference type="NCBI Taxonomy" id="54128"/>
    <lineage>
        <taxon>Eukaryota</taxon>
        <taxon>Metazoa</taxon>
        <taxon>Ecdysozoa</taxon>
        <taxon>Arthropoda</taxon>
        <taxon>Hexapoda</taxon>
        <taxon>Insecta</taxon>
        <taxon>Pterygota</taxon>
        <taxon>Neoptera</taxon>
        <taxon>Endopterygota</taxon>
        <taxon>Hymenoptera</taxon>
        <taxon>Apocrita</taxon>
        <taxon>Proctotrupomorpha</taxon>
        <taxon>Chalcidoidea</taxon>
        <taxon>Trichogrammatidae</taxon>
        <taxon>Trichogramma</taxon>
    </lineage>
</organism>
<evidence type="ECO:0000256" key="1">
    <source>
        <dbReference type="ARBA" id="ARBA00022737"/>
    </source>
</evidence>
<name>A0ABD2XIX2_9HYME</name>
<dbReference type="AlphaFoldDB" id="A0ABD2XIX2"/>
<dbReference type="InterPro" id="IPR002110">
    <property type="entry name" value="Ankyrin_rpt"/>
</dbReference>
<evidence type="ECO:0000313" key="4">
    <source>
        <dbReference type="EMBL" id="KAL3405486.1"/>
    </source>
</evidence>
<keyword evidence="2 3" id="KW-0040">ANK repeat</keyword>
<dbReference type="PANTHER" id="PTHR24198">
    <property type="entry name" value="ANKYRIN REPEAT AND PROTEIN KINASE DOMAIN-CONTAINING PROTEIN"/>
    <property type="match status" value="1"/>
</dbReference>
<gene>
    <name evidence="4" type="ORF">TKK_001878</name>
</gene>
<dbReference type="Gene3D" id="1.25.40.20">
    <property type="entry name" value="Ankyrin repeat-containing domain"/>
    <property type="match status" value="1"/>
</dbReference>
<keyword evidence="1" id="KW-0677">Repeat</keyword>
<protein>
    <submittedName>
        <fullName evidence="4">Uncharacterized protein</fullName>
    </submittedName>
</protein>
<feature type="repeat" description="ANK" evidence="3">
    <location>
        <begin position="339"/>
        <end position="371"/>
    </location>
</feature>
<proteinExistence type="predicted"/>
<evidence type="ECO:0000256" key="3">
    <source>
        <dbReference type="PROSITE-ProRule" id="PRU00023"/>
    </source>
</evidence>
<feature type="repeat" description="ANK" evidence="3">
    <location>
        <begin position="193"/>
        <end position="225"/>
    </location>
</feature>
<keyword evidence="5" id="KW-1185">Reference proteome</keyword>
<dbReference type="Proteomes" id="UP001627154">
    <property type="component" value="Unassembled WGS sequence"/>
</dbReference>
<sequence length="642" mass="72901">MVVNRRVSNVRGSNSSSPVDKVDLRNLRFVRKHVDFACKQDRRKLLRELYHVARIWDSDAAFPNLREIFRPEEMELLLVDSCDYYGENPGRVNGRDQFLRFVIDSGYRDEPPPQSTTTKESPLRRTTAVHVAARRGMAHYCADLFGIYDRCDLNYEDERGLTHFHAACMAGADKIVAKFLDLGEDPNQAWSRTGDAPLHMALANRQWEVARVLLSRGAEPTATNRAGSTPLHVLVNESLHNDEMAELLLETGERSGKPVPIDARDKHGRSPLQLALFHGAKNTMELLLRRGADPNLARLDGASPLHVMCARSFDDLAESFFEVCDELDRAVEVVAQDRLGRTPLHWALARGLKKTCRALLSRGADTSRRDENGSSPLHVICKRDEDDELVDLFFEICDERKEQLEIDARDKLGRTPLQWAVASLLPHVVYVLLRRGADLSKFVFPTEQHFDERIDSYRSPKGSQFEMRLISGVFGVVQRLKNRDYELRPNDSMTIMRLLAKRGMLASGSGTPSFEEVYRGNKELAMHTRRIKVRLNLTLHDLFQLPLHEAARIFTYTDFWTKRRLTSRAFSPEDPARELIEARMAAMLVRKFILPLAAEAVCETLGYALPIECCEKVCESLSTQDMWNACLATDDHKDAGTA</sequence>
<comment type="caution">
    <text evidence="4">The sequence shown here is derived from an EMBL/GenBank/DDBJ whole genome shotgun (WGS) entry which is preliminary data.</text>
</comment>